<keyword evidence="2" id="KW-1185">Reference proteome</keyword>
<evidence type="ECO:0000313" key="2">
    <source>
        <dbReference type="Proteomes" id="UP000005940"/>
    </source>
</evidence>
<protein>
    <submittedName>
        <fullName evidence="1">Uncharacterized protein</fullName>
    </submittedName>
</protein>
<proteinExistence type="predicted"/>
<dbReference type="RefSeq" id="WP_040916386.1">
    <property type="nucleotide sequence ID" value="NZ_CP029159.1"/>
</dbReference>
<gene>
    <name evidence="1" type="ORF">STSU_025050</name>
</gene>
<dbReference type="Proteomes" id="UP000005940">
    <property type="component" value="Chromosome"/>
</dbReference>
<accession>A0A7G3UK02</accession>
<dbReference type="EMBL" id="CP029159">
    <property type="protein sequence ID" value="QKM69921.1"/>
    <property type="molecule type" value="Genomic_DNA"/>
</dbReference>
<dbReference type="AlphaFoldDB" id="A0A7G3UK02"/>
<evidence type="ECO:0000313" key="1">
    <source>
        <dbReference type="EMBL" id="QKM69921.1"/>
    </source>
</evidence>
<organism evidence="1 2">
    <name type="scientific">Streptomyces tsukubensis (strain DSM 42081 / NBRC 108919 / NRRL 18488 / 9993)</name>
    <dbReference type="NCBI Taxonomy" id="1114943"/>
    <lineage>
        <taxon>Bacteria</taxon>
        <taxon>Bacillati</taxon>
        <taxon>Actinomycetota</taxon>
        <taxon>Actinomycetes</taxon>
        <taxon>Kitasatosporales</taxon>
        <taxon>Streptomycetaceae</taxon>
        <taxon>Streptomyces</taxon>
    </lineage>
</organism>
<name>A0A7G3UK02_STRT9</name>
<sequence length="73" mass="7834">MAEIKLTDELVALETRAWREIQEGRLTVETAGAVQAAITAHALASGESRYAVEQALKARVRYPAEAPAPEEGA</sequence>
<reference evidence="1 2" key="1">
    <citation type="journal article" date="2012" name="J. Bacteriol.">
        <title>Draft genome of Streptomyces tsukubaensis NRRL 18488, the producer of the clinically important immunosuppressant tacrolimus (FK506).</title>
        <authorList>
            <person name="Barreiro C."/>
            <person name="Prieto C."/>
            <person name="Sola-Landa A."/>
            <person name="Solera E."/>
            <person name="Martinez-Castro M."/>
            <person name="Perez-Redondo R."/>
            <person name="Garcia-Estrada C."/>
            <person name="Aparicio J.F."/>
            <person name="Fernandez-Martinez L.T."/>
            <person name="Santos-Aberturas J."/>
            <person name="Salehi-Najafabadi Z."/>
            <person name="Rodriguez-Garcia A."/>
            <person name="Tauch A."/>
            <person name="Martin J.F."/>
        </authorList>
    </citation>
    <scope>NUCLEOTIDE SEQUENCE [LARGE SCALE GENOMIC DNA]</scope>
    <source>
        <strain evidence="2">DSM 42081 / NBRC 108919 / NRRL 18488 / 9993</strain>
    </source>
</reference>